<evidence type="ECO:0000313" key="3">
    <source>
        <dbReference type="EMBL" id="PNG08349.1"/>
    </source>
</evidence>
<evidence type="ECO:0000256" key="1">
    <source>
        <dbReference type="SAM" id="MobiDB-lite"/>
    </source>
</evidence>
<dbReference type="Proteomes" id="UP000235897">
    <property type="component" value="Unassembled WGS sequence"/>
</dbReference>
<reference evidence="3 4" key="1">
    <citation type="submission" date="2018-01" db="EMBL/GenBank/DDBJ databases">
        <title>Denitrification phenotypes of diverse strains of Pseudomonas stutzeri.</title>
        <authorList>
            <person name="Milligan D.A."/>
            <person name="Bergaust L."/>
            <person name="Bakken L.R."/>
            <person name="Frostegard A."/>
        </authorList>
    </citation>
    <scope>NUCLEOTIDE SEQUENCE [LARGE SCALE GENOMIC DNA]</scope>
    <source>
        <strain evidence="3 4">28a3</strain>
    </source>
</reference>
<feature type="compositionally biased region" description="Basic and acidic residues" evidence="1">
    <location>
        <begin position="82"/>
        <end position="106"/>
    </location>
</feature>
<proteinExistence type="predicted"/>
<dbReference type="EMBL" id="POUW01000001">
    <property type="protein sequence ID" value="PNG08349.1"/>
    <property type="molecule type" value="Genomic_DNA"/>
</dbReference>
<feature type="region of interest" description="Disordered" evidence="1">
    <location>
        <begin position="23"/>
        <end position="106"/>
    </location>
</feature>
<evidence type="ECO:0000313" key="4">
    <source>
        <dbReference type="Proteomes" id="UP000235897"/>
    </source>
</evidence>
<feature type="compositionally biased region" description="Basic and acidic residues" evidence="1">
    <location>
        <begin position="56"/>
        <end position="75"/>
    </location>
</feature>
<protein>
    <submittedName>
        <fullName evidence="3">Uncharacterized protein</fullName>
    </submittedName>
</protein>
<dbReference type="AlphaFoldDB" id="A0A2N8T0S7"/>
<organism evidence="3 4">
    <name type="scientific">Stutzerimonas stutzeri</name>
    <name type="common">Pseudomonas stutzeri</name>
    <dbReference type="NCBI Taxonomy" id="316"/>
    <lineage>
        <taxon>Bacteria</taxon>
        <taxon>Pseudomonadati</taxon>
        <taxon>Pseudomonadota</taxon>
        <taxon>Gammaproteobacteria</taxon>
        <taxon>Pseudomonadales</taxon>
        <taxon>Pseudomonadaceae</taxon>
        <taxon>Stutzerimonas</taxon>
    </lineage>
</organism>
<feature type="compositionally biased region" description="Low complexity" evidence="1">
    <location>
        <begin position="23"/>
        <end position="32"/>
    </location>
</feature>
<evidence type="ECO:0000256" key="2">
    <source>
        <dbReference type="SAM" id="SignalP"/>
    </source>
</evidence>
<gene>
    <name evidence="3" type="ORF">CXL00_04735</name>
</gene>
<name>A0A2N8T0S7_STUST</name>
<comment type="caution">
    <text evidence="3">The sequence shown here is derived from an EMBL/GenBank/DDBJ whole genome shotgun (WGS) entry which is preliminary data.</text>
</comment>
<feature type="chain" id="PRO_5014879928" evidence="2">
    <location>
        <begin position="22"/>
        <end position="106"/>
    </location>
</feature>
<sequence>MRKSLLIVLGSLAGFVATIDAAGASPGAAPDPQRLAQNTGAADRSLGNGSMGLGEGIERLPERREVERESHDDPHAPNAYDEADHGDTHPDMEHRPRRTLGERGDD</sequence>
<dbReference type="OrthoDB" id="7008485at2"/>
<accession>A0A2N8T0S7</accession>
<feature type="signal peptide" evidence="2">
    <location>
        <begin position="1"/>
        <end position="21"/>
    </location>
</feature>
<keyword evidence="2" id="KW-0732">Signal</keyword>
<dbReference type="RefSeq" id="WP_021208077.1">
    <property type="nucleotide sequence ID" value="NZ_JAETZY010000001.1"/>
</dbReference>